<dbReference type="RefSeq" id="WP_163317572.1">
    <property type="nucleotide sequence ID" value="NZ_JAAGAA010000015.1"/>
</dbReference>
<dbReference type="SMART" id="SM00327">
    <property type="entry name" value="VWA"/>
    <property type="match status" value="1"/>
</dbReference>
<dbReference type="InterPro" id="IPR002035">
    <property type="entry name" value="VWF_A"/>
</dbReference>
<sequence length="603" mass="66974">MEDTVGKWWDRLIRRVARRSYPQAAVTLEQVERLAPVFFRALGGSSALTLKSAVGSQHGARRRFIERIAGIGERAEFAWADDHSFFLPATMDAFASPDLNRDVYLWLIALLAFDGGEASWFERNVLASRRVLAALPGFVPLYRRLVAAHLAQRAPAPAPAAAFEHALRRQLTDTAAALAWSGPVPAHEPVPLWLHPSAPAEGAAAAPRSAQDNAGGKSQDGKRRRRYRTRRETPDERCNGMLLVFRAESIFTWDEYVKVNRHQDEDDGDSCASAAEDMDRLTLADGTTKAGRLRFDLDLPAAAYDDTPLGPGILLPEWHWRQQRLVPAHCHLKPMYPASVVAQPLPEHLRRTARSLRRQFQALAPERQRRSGEMDGPQIDLDRLIAFLSERRHGNVNAEPALYQAWPRAARSLACLTLADLSLSTESWAGSAGRVIDVIRDSLLLFGEALDACGDAFGVYGFSSIRRSEVRYLLLKDFSGPWDDLARGRIMALRPGYYTRLGAAIRHSASILAGQPAARKLLLILSDGKPNDLDHYEGRYGIEDTRQAVLEARRAGLVPFCVTVDAEGSEYLPHLFGANGYVVVTDPRRLPAVLTRLYSTLTR</sequence>
<name>A0A6B2KUW6_9NEIS</name>
<feature type="compositionally biased region" description="Low complexity" evidence="1">
    <location>
        <begin position="196"/>
        <end position="210"/>
    </location>
</feature>
<proteinExistence type="predicted"/>
<dbReference type="Gene3D" id="3.40.50.410">
    <property type="entry name" value="von Willebrand factor, type A domain"/>
    <property type="match status" value="1"/>
</dbReference>
<accession>A0A6B2KUW6</accession>
<evidence type="ECO:0000256" key="1">
    <source>
        <dbReference type="SAM" id="MobiDB-lite"/>
    </source>
</evidence>
<protein>
    <submittedName>
        <fullName evidence="3">Nitric oxide reductase</fullName>
    </submittedName>
</protein>
<dbReference type="PANTHER" id="PTHR41248:SF1">
    <property type="entry name" value="NORD PROTEIN"/>
    <property type="match status" value="1"/>
</dbReference>
<dbReference type="SUPFAM" id="SSF53300">
    <property type="entry name" value="vWA-like"/>
    <property type="match status" value="1"/>
</dbReference>
<evidence type="ECO:0000313" key="4">
    <source>
        <dbReference type="Proteomes" id="UP000482578"/>
    </source>
</evidence>
<dbReference type="PANTHER" id="PTHR41248">
    <property type="entry name" value="NORD PROTEIN"/>
    <property type="match status" value="1"/>
</dbReference>
<dbReference type="Proteomes" id="UP000482578">
    <property type="component" value="Unassembled WGS sequence"/>
</dbReference>
<reference evidence="3 4" key="1">
    <citation type="submission" date="2020-02" db="EMBL/GenBank/DDBJ databases">
        <authorList>
            <person name="Yang Z."/>
        </authorList>
    </citation>
    <scope>NUCLEOTIDE SEQUENCE [LARGE SCALE GENOMIC DNA]</scope>
    <source>
        <strain evidence="3 4">HX-7-9</strain>
    </source>
</reference>
<evidence type="ECO:0000313" key="3">
    <source>
        <dbReference type="EMBL" id="NDV14036.1"/>
    </source>
</evidence>
<organism evidence="3 4">
    <name type="scientific">Crenobacter caeni</name>
    <dbReference type="NCBI Taxonomy" id="2705474"/>
    <lineage>
        <taxon>Bacteria</taxon>
        <taxon>Pseudomonadati</taxon>
        <taxon>Pseudomonadota</taxon>
        <taxon>Betaproteobacteria</taxon>
        <taxon>Neisseriales</taxon>
        <taxon>Neisseriaceae</taxon>
        <taxon>Crenobacter</taxon>
    </lineage>
</organism>
<gene>
    <name evidence="3" type="ORF">GZH52_14775</name>
</gene>
<dbReference type="CDD" id="cd01454">
    <property type="entry name" value="vWA_norD_type"/>
    <property type="match status" value="1"/>
</dbReference>
<dbReference type="InterPro" id="IPR036465">
    <property type="entry name" value="vWFA_dom_sf"/>
</dbReference>
<feature type="domain" description="VWFA" evidence="2">
    <location>
        <begin position="412"/>
        <end position="598"/>
    </location>
</feature>
<dbReference type="AlphaFoldDB" id="A0A6B2KUW6"/>
<comment type="caution">
    <text evidence="3">The sequence shown here is derived from an EMBL/GenBank/DDBJ whole genome shotgun (WGS) entry which is preliminary data.</text>
</comment>
<keyword evidence="4" id="KW-1185">Reference proteome</keyword>
<evidence type="ECO:0000259" key="2">
    <source>
        <dbReference type="SMART" id="SM00327"/>
    </source>
</evidence>
<feature type="region of interest" description="Disordered" evidence="1">
    <location>
        <begin position="191"/>
        <end position="233"/>
    </location>
</feature>
<dbReference type="EMBL" id="JAAGAA010000015">
    <property type="protein sequence ID" value="NDV14036.1"/>
    <property type="molecule type" value="Genomic_DNA"/>
</dbReference>
<dbReference type="InterPro" id="IPR051928">
    <property type="entry name" value="NorD/CobT"/>
</dbReference>